<evidence type="ECO:0000256" key="3">
    <source>
        <dbReference type="ARBA" id="ARBA00023146"/>
    </source>
</evidence>
<dbReference type="Pfam" id="PF03129">
    <property type="entry name" value="HGTP_anticodon"/>
    <property type="match status" value="1"/>
</dbReference>
<evidence type="ECO:0000313" key="5">
    <source>
        <dbReference type="EMBL" id="HIZ53824.1"/>
    </source>
</evidence>
<dbReference type="InterPro" id="IPR004154">
    <property type="entry name" value="Anticodon-bd"/>
</dbReference>
<dbReference type="GO" id="GO:0016740">
    <property type="term" value="F:transferase activity"/>
    <property type="evidence" value="ECO:0007669"/>
    <property type="project" value="UniProtKB-ARBA"/>
</dbReference>
<dbReference type="EMBL" id="DXBN01000174">
    <property type="protein sequence ID" value="HIZ53824.1"/>
    <property type="molecule type" value="Genomic_DNA"/>
</dbReference>
<feature type="domain" description="Anticodon-binding" evidence="4">
    <location>
        <begin position="433"/>
        <end position="514"/>
    </location>
</feature>
<dbReference type="InterPro" id="IPR050062">
    <property type="entry name" value="Pro-tRNA_synthetase"/>
</dbReference>
<protein>
    <recommendedName>
        <fullName evidence="4">Anticodon-binding domain-containing protein</fullName>
    </recommendedName>
</protein>
<evidence type="ECO:0000256" key="2">
    <source>
        <dbReference type="ARBA" id="ARBA00022840"/>
    </source>
</evidence>
<dbReference type="GO" id="GO:0005829">
    <property type="term" value="C:cytosol"/>
    <property type="evidence" value="ECO:0007669"/>
    <property type="project" value="TreeGrafter"/>
</dbReference>
<reference evidence="5" key="1">
    <citation type="journal article" date="2021" name="PeerJ">
        <title>Extensive microbial diversity within the chicken gut microbiome revealed by metagenomics and culture.</title>
        <authorList>
            <person name="Gilroy R."/>
            <person name="Ravi A."/>
            <person name="Getino M."/>
            <person name="Pursley I."/>
            <person name="Horton D.L."/>
            <person name="Alikhan N.F."/>
            <person name="Baker D."/>
            <person name="Gharbi K."/>
            <person name="Hall N."/>
            <person name="Watson M."/>
            <person name="Adriaenssens E.M."/>
            <person name="Foster-Nyarko E."/>
            <person name="Jarju S."/>
            <person name="Secka A."/>
            <person name="Antonio M."/>
            <person name="Oren A."/>
            <person name="Chaudhuri R.R."/>
            <person name="La Ragione R."/>
            <person name="Hildebrand F."/>
            <person name="Pallen M.J."/>
        </authorList>
    </citation>
    <scope>NUCLEOTIDE SEQUENCE</scope>
    <source>
        <strain evidence="5">CHK172-16539</strain>
    </source>
</reference>
<organism evidence="5 6">
    <name type="scientific">Candidatus Enterococcus avicola</name>
    <dbReference type="NCBI Taxonomy" id="2838561"/>
    <lineage>
        <taxon>Bacteria</taxon>
        <taxon>Bacillati</taxon>
        <taxon>Bacillota</taxon>
        <taxon>Bacilli</taxon>
        <taxon>Lactobacillales</taxon>
        <taxon>Enterococcaceae</taxon>
        <taxon>Enterococcus</taxon>
    </lineage>
</organism>
<keyword evidence="3" id="KW-0436">Ligase</keyword>
<dbReference type="GO" id="GO:0006433">
    <property type="term" value="P:prolyl-tRNA aminoacylation"/>
    <property type="evidence" value="ECO:0007669"/>
    <property type="project" value="TreeGrafter"/>
</dbReference>
<keyword evidence="2" id="KW-0547">Nucleotide-binding</keyword>
<accession>A0A9D2F796</accession>
<keyword evidence="1" id="KW-0963">Cytoplasm</keyword>
<dbReference type="InterPro" id="IPR045864">
    <property type="entry name" value="aa-tRNA-synth_II/BPL/LPL"/>
</dbReference>
<dbReference type="AlphaFoldDB" id="A0A9D2F796"/>
<gene>
    <name evidence="5" type="ORF">IAA20_07780</name>
</gene>
<dbReference type="Gene3D" id="3.90.960.10">
    <property type="entry name" value="YbaK/aminoacyl-tRNA synthetase-associated domain"/>
    <property type="match status" value="1"/>
</dbReference>
<keyword evidence="2" id="KW-0067">ATP-binding</keyword>
<sequence length="522" mass="59564">MKQSSLLIPDSHATLGTKGEDPSQLFLVNAGFLSAFQEQQYVFLPLAMRVIDNIKYIVTEELEKLSAVEFQLPVQSSVLGEEYLTKFLSKEQNNTSVEIPIHLYQIQTALVPTTDVKSPFLTNVESTFLDVFSFHDSQKSLQENYHQFEKMFERILKRCELAFQSVLALDEKPEEKDTKELIALSDLGDETFVTSTVGEYRAKLDIATRLSTTKKSHATFLPLVHEALPSEIDTTSDNWLSYRLLRIGKQPIILFYKAKDRLNLTKVRQFLDGKVMEVRKVDTQKYFGQPLASLDFRRLPENIWYLGDLEVENMTNANLLSPIEGTYYKNVNPLREFTNAKFADFVYVNEGDTAPDGTGELHLKKGMKIGKLFQKRLLDDSTLKGEKRFNIGHYQLDLSRLFLMIAHQHSHESGILWPIEVAPFDVHLIPENLGDAYQVQLAKEVEMILANQEYEVLLDDRELIIDEKIREATLIGCPIVILIGKKAVEGIVELKIAASKANIEVRKEELMDTLEILLQTAE</sequence>
<dbReference type="InterPro" id="IPR036621">
    <property type="entry name" value="Anticodon-bd_dom_sf"/>
</dbReference>
<dbReference type="SUPFAM" id="SSF52954">
    <property type="entry name" value="Class II aaRS ABD-related"/>
    <property type="match status" value="1"/>
</dbReference>
<dbReference type="GO" id="GO:0004827">
    <property type="term" value="F:proline-tRNA ligase activity"/>
    <property type="evidence" value="ECO:0007669"/>
    <property type="project" value="TreeGrafter"/>
</dbReference>
<dbReference type="InterPro" id="IPR044140">
    <property type="entry name" value="ProRS_anticodon_short"/>
</dbReference>
<evidence type="ECO:0000256" key="1">
    <source>
        <dbReference type="ARBA" id="ARBA00022490"/>
    </source>
</evidence>
<evidence type="ECO:0000259" key="4">
    <source>
        <dbReference type="Pfam" id="PF03129"/>
    </source>
</evidence>
<proteinExistence type="predicted"/>
<reference evidence="5" key="2">
    <citation type="submission" date="2021-04" db="EMBL/GenBank/DDBJ databases">
        <authorList>
            <person name="Gilroy R."/>
        </authorList>
    </citation>
    <scope>NUCLEOTIDE SEQUENCE</scope>
    <source>
        <strain evidence="5">CHK172-16539</strain>
    </source>
</reference>
<dbReference type="Gene3D" id="3.40.50.800">
    <property type="entry name" value="Anticodon-binding domain"/>
    <property type="match status" value="1"/>
</dbReference>
<comment type="caution">
    <text evidence="5">The sequence shown here is derived from an EMBL/GenBank/DDBJ whole genome shotgun (WGS) entry which is preliminary data.</text>
</comment>
<name>A0A9D2F796_9ENTE</name>
<dbReference type="GO" id="GO:0002161">
    <property type="term" value="F:aminoacyl-tRNA deacylase activity"/>
    <property type="evidence" value="ECO:0007669"/>
    <property type="project" value="InterPro"/>
</dbReference>
<keyword evidence="3" id="KW-0030">Aminoacyl-tRNA synthetase</keyword>
<evidence type="ECO:0000313" key="6">
    <source>
        <dbReference type="Proteomes" id="UP000824063"/>
    </source>
</evidence>
<dbReference type="Gene3D" id="3.30.930.10">
    <property type="entry name" value="Bira Bifunctional Protein, Domain 2"/>
    <property type="match status" value="1"/>
</dbReference>
<dbReference type="PANTHER" id="PTHR42753:SF2">
    <property type="entry name" value="PROLINE--TRNA LIGASE"/>
    <property type="match status" value="1"/>
</dbReference>
<dbReference type="Proteomes" id="UP000824063">
    <property type="component" value="Unassembled WGS sequence"/>
</dbReference>
<dbReference type="InterPro" id="IPR036754">
    <property type="entry name" value="YbaK/aa-tRNA-synt-asso_dom_sf"/>
</dbReference>
<dbReference type="PANTHER" id="PTHR42753">
    <property type="entry name" value="MITOCHONDRIAL RIBOSOME PROTEIN L39/PROLYL-TRNA LIGASE FAMILY MEMBER"/>
    <property type="match status" value="1"/>
</dbReference>
<dbReference type="GO" id="GO:0140096">
    <property type="term" value="F:catalytic activity, acting on a protein"/>
    <property type="evidence" value="ECO:0007669"/>
    <property type="project" value="UniProtKB-ARBA"/>
</dbReference>
<dbReference type="SUPFAM" id="SSF55681">
    <property type="entry name" value="Class II aaRS and biotin synthetases"/>
    <property type="match status" value="1"/>
</dbReference>
<dbReference type="CDD" id="cd00861">
    <property type="entry name" value="ProRS_anticodon_short"/>
    <property type="match status" value="1"/>
</dbReference>
<dbReference type="GO" id="GO:0005524">
    <property type="term" value="F:ATP binding"/>
    <property type="evidence" value="ECO:0007669"/>
    <property type="project" value="UniProtKB-KW"/>
</dbReference>